<evidence type="ECO:0000256" key="3">
    <source>
        <dbReference type="ARBA" id="ARBA00022737"/>
    </source>
</evidence>
<evidence type="ECO:0000256" key="6">
    <source>
        <dbReference type="ARBA" id="ARBA00023136"/>
    </source>
</evidence>
<dbReference type="SMART" id="SM00248">
    <property type="entry name" value="ANK"/>
    <property type="match status" value="4"/>
</dbReference>
<evidence type="ECO:0000313" key="11">
    <source>
        <dbReference type="Proteomes" id="UP000467841"/>
    </source>
</evidence>
<organism evidence="10 11">
    <name type="scientific">Microthlaspi erraticum</name>
    <dbReference type="NCBI Taxonomy" id="1685480"/>
    <lineage>
        <taxon>Eukaryota</taxon>
        <taxon>Viridiplantae</taxon>
        <taxon>Streptophyta</taxon>
        <taxon>Embryophyta</taxon>
        <taxon>Tracheophyta</taxon>
        <taxon>Spermatophyta</taxon>
        <taxon>Magnoliopsida</taxon>
        <taxon>eudicotyledons</taxon>
        <taxon>Gunneridae</taxon>
        <taxon>Pentapetalae</taxon>
        <taxon>rosids</taxon>
        <taxon>malvids</taxon>
        <taxon>Brassicales</taxon>
        <taxon>Brassicaceae</taxon>
        <taxon>Coluteocarpeae</taxon>
        <taxon>Microthlaspi</taxon>
    </lineage>
</organism>
<evidence type="ECO:0000256" key="1">
    <source>
        <dbReference type="ARBA" id="ARBA00004141"/>
    </source>
</evidence>
<dbReference type="Pfam" id="PF00023">
    <property type="entry name" value="Ank"/>
    <property type="match status" value="1"/>
</dbReference>
<dbReference type="AlphaFoldDB" id="A0A6D2K5M9"/>
<feature type="transmembrane region" description="Helical" evidence="8">
    <location>
        <begin position="395"/>
        <end position="416"/>
    </location>
</feature>
<reference evidence="10" key="1">
    <citation type="submission" date="2020-01" db="EMBL/GenBank/DDBJ databases">
        <authorList>
            <person name="Mishra B."/>
        </authorList>
    </citation>
    <scope>NUCLEOTIDE SEQUENCE [LARGE SCALE GENOMIC DNA]</scope>
</reference>
<dbReference type="InterPro" id="IPR026961">
    <property type="entry name" value="PGG_dom"/>
</dbReference>
<accession>A0A6D2K5M9</accession>
<evidence type="ECO:0000256" key="5">
    <source>
        <dbReference type="ARBA" id="ARBA00023043"/>
    </source>
</evidence>
<dbReference type="GO" id="GO:0005886">
    <property type="term" value="C:plasma membrane"/>
    <property type="evidence" value="ECO:0007669"/>
    <property type="project" value="TreeGrafter"/>
</dbReference>
<dbReference type="PANTHER" id="PTHR24186:SF46">
    <property type="entry name" value="PROTEIN ACCELERATED CELL DEATH 6-LIKE"/>
    <property type="match status" value="1"/>
</dbReference>
<keyword evidence="6 8" id="KW-0472">Membrane</keyword>
<evidence type="ECO:0000256" key="4">
    <source>
        <dbReference type="ARBA" id="ARBA00022989"/>
    </source>
</evidence>
<sequence length="479" mass="53115">MDISEAGLDRIEAQRSTDVSHDQRRKKSFCMNLINKGARTLSSRGLFNPKAQSHRRSRSHAALKLRSTEVFDVILKECPSLEDERDKEGRTCLSFGASMGYYEGVRKLLDRSTKSVYVSDDDGSYPIHMAVEKGHKKIVLEILKRCPYSKHLLNKRGQNILHIAANSGRFQILNHLTTHEQTKHLANEQDVDGNTPLHLAIIKWRPRAARCLVGQENLFIQNNSGLTALDIAELNIKPNYIFRERLTIVVLVHGHFENDAKCIHTMKLTRPSVPLERGGNKDFINALIVVAALVATVTFSAGFTTPGGFKSTSSPNLGVAVLANDNRLHVFLGCDTVAMGSSVIAVVSLIWAQLGDPALFRSSVNLALPLLCFSLLWMANAYFSAMMITVGPVPGFMIVFMLAYLFFLYVMLVIFVPHIFLQLSIFGPASPLVSAVFLSFLKLVNDGNDESDKTSSTQSHMSIKKEDSVEISGEMPHTT</sequence>
<keyword evidence="11" id="KW-1185">Reference proteome</keyword>
<dbReference type="InterPro" id="IPR036770">
    <property type="entry name" value="Ankyrin_rpt-contain_sf"/>
</dbReference>
<evidence type="ECO:0000256" key="8">
    <source>
        <dbReference type="SAM" id="Phobius"/>
    </source>
</evidence>
<name>A0A6D2K5M9_9BRAS</name>
<comment type="caution">
    <text evidence="10">The sequence shown here is derived from an EMBL/GenBank/DDBJ whole genome shotgun (WGS) entry which is preliminary data.</text>
</comment>
<evidence type="ECO:0000313" key="10">
    <source>
        <dbReference type="EMBL" id="CAA7047018.1"/>
    </source>
</evidence>
<dbReference type="Pfam" id="PF12796">
    <property type="entry name" value="Ank_2"/>
    <property type="match status" value="1"/>
</dbReference>
<feature type="transmembrane region" description="Helical" evidence="8">
    <location>
        <begin position="423"/>
        <end position="441"/>
    </location>
</feature>
<feature type="region of interest" description="Disordered" evidence="7">
    <location>
        <begin position="450"/>
        <end position="479"/>
    </location>
</feature>
<keyword evidence="2 8" id="KW-0812">Transmembrane</keyword>
<dbReference type="Proteomes" id="UP000467841">
    <property type="component" value="Unassembled WGS sequence"/>
</dbReference>
<keyword evidence="3" id="KW-0677">Repeat</keyword>
<protein>
    <recommendedName>
        <fullName evidence="9">PGG domain-containing protein</fullName>
    </recommendedName>
</protein>
<keyword evidence="4 8" id="KW-1133">Transmembrane helix</keyword>
<dbReference type="PANTHER" id="PTHR24186">
    <property type="entry name" value="PROTEIN PHOSPHATASE 1 REGULATORY SUBUNIT"/>
    <property type="match status" value="1"/>
</dbReference>
<feature type="transmembrane region" description="Helical" evidence="8">
    <location>
        <begin position="329"/>
        <end position="352"/>
    </location>
</feature>
<evidence type="ECO:0000256" key="7">
    <source>
        <dbReference type="SAM" id="MobiDB-lite"/>
    </source>
</evidence>
<comment type="subcellular location">
    <subcellularLocation>
        <location evidence="1">Membrane</location>
        <topology evidence="1">Multi-pass membrane protein</topology>
    </subcellularLocation>
</comment>
<feature type="transmembrane region" description="Helical" evidence="8">
    <location>
        <begin position="364"/>
        <end position="383"/>
    </location>
</feature>
<feature type="transmembrane region" description="Helical" evidence="8">
    <location>
        <begin position="283"/>
        <end position="309"/>
    </location>
</feature>
<dbReference type="InterPro" id="IPR002110">
    <property type="entry name" value="Ankyrin_rpt"/>
</dbReference>
<gene>
    <name evidence="10" type="ORF">MERR_LOCUS34253</name>
</gene>
<dbReference type="EMBL" id="CACVBM020001362">
    <property type="protein sequence ID" value="CAA7047018.1"/>
    <property type="molecule type" value="Genomic_DNA"/>
</dbReference>
<evidence type="ECO:0000256" key="2">
    <source>
        <dbReference type="ARBA" id="ARBA00022692"/>
    </source>
</evidence>
<feature type="domain" description="PGG" evidence="9">
    <location>
        <begin position="281"/>
        <end position="388"/>
    </location>
</feature>
<dbReference type="OrthoDB" id="598775at2759"/>
<dbReference type="Pfam" id="PF13962">
    <property type="entry name" value="PGG"/>
    <property type="match status" value="1"/>
</dbReference>
<proteinExistence type="predicted"/>
<keyword evidence="5" id="KW-0040">ANK repeat</keyword>
<dbReference type="Gene3D" id="1.25.40.20">
    <property type="entry name" value="Ankyrin repeat-containing domain"/>
    <property type="match status" value="2"/>
</dbReference>
<evidence type="ECO:0000259" key="9">
    <source>
        <dbReference type="Pfam" id="PF13962"/>
    </source>
</evidence>
<dbReference type="SUPFAM" id="SSF48403">
    <property type="entry name" value="Ankyrin repeat"/>
    <property type="match status" value="1"/>
</dbReference>